<accession>A0A9D1VCB4</accession>
<dbReference type="EMBL" id="DXFQ01000142">
    <property type="protein sequence ID" value="HIX20458.1"/>
    <property type="molecule type" value="Genomic_DNA"/>
</dbReference>
<evidence type="ECO:0000313" key="3">
    <source>
        <dbReference type="EMBL" id="HIX20458.1"/>
    </source>
</evidence>
<reference evidence="3" key="2">
    <citation type="submission" date="2021-04" db="EMBL/GenBank/DDBJ databases">
        <authorList>
            <person name="Gilroy R."/>
        </authorList>
    </citation>
    <scope>NUCLEOTIDE SEQUENCE</scope>
    <source>
        <strain evidence="3">14975</strain>
    </source>
</reference>
<dbReference type="PROSITE" id="PS51352">
    <property type="entry name" value="THIOREDOXIN_2"/>
    <property type="match status" value="1"/>
</dbReference>
<dbReference type="AlphaFoldDB" id="A0A9D1VCB4"/>
<evidence type="ECO:0000256" key="1">
    <source>
        <dbReference type="SAM" id="SignalP"/>
    </source>
</evidence>
<sequence>MHKLMMAAAALVVVQAPATAAEWMTDYEAACERAAAEDKMVLIDFTGSDWCSFCIQLRCGVLDKPDFEAYARDRFVLLEVDLPNNSKFDPKLRAANEAICRAFGIRSFPTMLVVTPHGDVAGGFLGYRPDLAAVREELEPALANARAIEAARQLEGEARRDALMSCYRAMHERLRICAKGLRAEIMRSDPQDVYGLRDRVLNEQQMDEINGRLETLEDDPAAARDYLEALLPSARPANRLALLNLLYPLQIKAADSLDELEAARRTMLEILSCKPPYAESIRRRLESKFADPEELLRQVRTQRRLRGNARPPQP</sequence>
<dbReference type="InterPro" id="IPR013766">
    <property type="entry name" value="Thioredoxin_domain"/>
</dbReference>
<feature type="domain" description="Thioredoxin" evidence="2">
    <location>
        <begin position="10"/>
        <end position="143"/>
    </location>
</feature>
<organism evidence="3 4">
    <name type="scientific">Candidatus Akkermansia intestinigallinarum</name>
    <dbReference type="NCBI Taxonomy" id="2838431"/>
    <lineage>
        <taxon>Bacteria</taxon>
        <taxon>Pseudomonadati</taxon>
        <taxon>Verrucomicrobiota</taxon>
        <taxon>Verrucomicrobiia</taxon>
        <taxon>Verrucomicrobiales</taxon>
        <taxon>Akkermansiaceae</taxon>
        <taxon>Akkermansia</taxon>
    </lineage>
</organism>
<gene>
    <name evidence="3" type="ORF">H9862_07660</name>
</gene>
<feature type="signal peptide" evidence="1">
    <location>
        <begin position="1"/>
        <end position="20"/>
    </location>
</feature>
<protein>
    <submittedName>
        <fullName evidence="3">Thioredoxin family protein</fullName>
    </submittedName>
</protein>
<dbReference type="Pfam" id="PF13899">
    <property type="entry name" value="Thioredoxin_7"/>
    <property type="match status" value="1"/>
</dbReference>
<dbReference type="SUPFAM" id="SSF52833">
    <property type="entry name" value="Thioredoxin-like"/>
    <property type="match status" value="1"/>
</dbReference>
<keyword evidence="1" id="KW-0732">Signal</keyword>
<dbReference type="Proteomes" id="UP000823964">
    <property type="component" value="Unassembled WGS sequence"/>
</dbReference>
<name>A0A9D1VCB4_9BACT</name>
<evidence type="ECO:0000313" key="4">
    <source>
        <dbReference type="Proteomes" id="UP000823964"/>
    </source>
</evidence>
<dbReference type="InterPro" id="IPR036249">
    <property type="entry name" value="Thioredoxin-like_sf"/>
</dbReference>
<dbReference type="Gene3D" id="3.40.30.10">
    <property type="entry name" value="Glutaredoxin"/>
    <property type="match status" value="1"/>
</dbReference>
<reference evidence="3" key="1">
    <citation type="journal article" date="2021" name="PeerJ">
        <title>Extensive microbial diversity within the chicken gut microbiome revealed by metagenomics and culture.</title>
        <authorList>
            <person name="Gilroy R."/>
            <person name="Ravi A."/>
            <person name="Getino M."/>
            <person name="Pursley I."/>
            <person name="Horton D.L."/>
            <person name="Alikhan N.F."/>
            <person name="Baker D."/>
            <person name="Gharbi K."/>
            <person name="Hall N."/>
            <person name="Watson M."/>
            <person name="Adriaenssens E.M."/>
            <person name="Foster-Nyarko E."/>
            <person name="Jarju S."/>
            <person name="Secka A."/>
            <person name="Antonio M."/>
            <person name="Oren A."/>
            <person name="Chaudhuri R.R."/>
            <person name="La Ragione R."/>
            <person name="Hildebrand F."/>
            <person name="Pallen M.J."/>
        </authorList>
    </citation>
    <scope>NUCLEOTIDE SEQUENCE</scope>
    <source>
        <strain evidence="3">14975</strain>
    </source>
</reference>
<evidence type="ECO:0000259" key="2">
    <source>
        <dbReference type="PROSITE" id="PS51352"/>
    </source>
</evidence>
<comment type="caution">
    <text evidence="3">The sequence shown here is derived from an EMBL/GenBank/DDBJ whole genome shotgun (WGS) entry which is preliminary data.</text>
</comment>
<feature type="chain" id="PRO_5039015875" evidence="1">
    <location>
        <begin position="21"/>
        <end position="314"/>
    </location>
</feature>
<proteinExistence type="predicted"/>